<name>A0AAV4W4B5_CAEEX</name>
<reference evidence="1 2" key="1">
    <citation type="submission" date="2021-06" db="EMBL/GenBank/DDBJ databases">
        <title>Caerostris extrusa draft genome.</title>
        <authorList>
            <person name="Kono N."/>
            <person name="Arakawa K."/>
        </authorList>
    </citation>
    <scope>NUCLEOTIDE SEQUENCE [LARGE SCALE GENOMIC DNA]</scope>
</reference>
<feature type="non-terminal residue" evidence="1">
    <location>
        <position position="1"/>
    </location>
</feature>
<dbReference type="EMBL" id="BPLR01015461">
    <property type="protein sequence ID" value="GIY76290.1"/>
    <property type="molecule type" value="Genomic_DNA"/>
</dbReference>
<evidence type="ECO:0000313" key="2">
    <source>
        <dbReference type="Proteomes" id="UP001054945"/>
    </source>
</evidence>
<keyword evidence="2" id="KW-1185">Reference proteome</keyword>
<dbReference type="AlphaFoldDB" id="A0AAV4W4B5"/>
<evidence type="ECO:0000313" key="1">
    <source>
        <dbReference type="EMBL" id="GIY76290.1"/>
    </source>
</evidence>
<gene>
    <name evidence="1" type="ORF">CEXT_457911</name>
</gene>
<comment type="caution">
    <text evidence="1">The sequence shown here is derived from an EMBL/GenBank/DDBJ whole genome shotgun (WGS) entry which is preliminary data.</text>
</comment>
<accession>A0AAV4W4B5</accession>
<proteinExistence type="predicted"/>
<protein>
    <submittedName>
        <fullName evidence="1">Uncharacterized protein</fullName>
    </submittedName>
</protein>
<sequence>VCPKEKNDAEAGCCGAPPCSWLLRPRKSGFRPILEELKNLPVIRVVPSDSVVIRVRKPDQIIPGTATILNRSSPVTRTELNFRPKHLLVPPIKNDMSFNSLNKQNGWHLDI</sequence>
<organism evidence="1 2">
    <name type="scientific">Caerostris extrusa</name>
    <name type="common">Bark spider</name>
    <name type="synonym">Caerostris bankana</name>
    <dbReference type="NCBI Taxonomy" id="172846"/>
    <lineage>
        <taxon>Eukaryota</taxon>
        <taxon>Metazoa</taxon>
        <taxon>Ecdysozoa</taxon>
        <taxon>Arthropoda</taxon>
        <taxon>Chelicerata</taxon>
        <taxon>Arachnida</taxon>
        <taxon>Araneae</taxon>
        <taxon>Araneomorphae</taxon>
        <taxon>Entelegynae</taxon>
        <taxon>Araneoidea</taxon>
        <taxon>Araneidae</taxon>
        <taxon>Caerostris</taxon>
    </lineage>
</organism>
<dbReference type="Proteomes" id="UP001054945">
    <property type="component" value="Unassembled WGS sequence"/>
</dbReference>